<gene>
    <name evidence="9" type="primary">NLRP13</name>
</gene>
<accession>A0A9W3GF35</accession>
<dbReference type="SUPFAM" id="SSF47986">
    <property type="entry name" value="DEATH domain"/>
    <property type="match status" value="1"/>
</dbReference>
<dbReference type="AlphaFoldDB" id="A0A9W3GF35"/>
<dbReference type="PROSITE" id="PS50837">
    <property type="entry name" value="NACHT"/>
    <property type="match status" value="1"/>
</dbReference>
<dbReference type="GO" id="GO:0050727">
    <property type="term" value="P:regulation of inflammatory response"/>
    <property type="evidence" value="ECO:0007669"/>
    <property type="project" value="TreeGrafter"/>
</dbReference>
<dbReference type="RefSeq" id="XP_045377754.1">
    <property type="nucleotide sequence ID" value="XM_045521798.1"/>
</dbReference>
<evidence type="ECO:0000256" key="6">
    <source>
        <dbReference type="SAM" id="MobiDB-lite"/>
    </source>
</evidence>
<name>A0A9W3GF35_CAMBA</name>
<dbReference type="Gene3D" id="3.40.50.300">
    <property type="entry name" value="P-loop containing nucleotide triphosphate hydrolases"/>
    <property type="match status" value="1"/>
</dbReference>
<keyword evidence="4" id="KW-0547">Nucleotide-binding</keyword>
<dbReference type="InterPro" id="IPR027417">
    <property type="entry name" value="P-loop_NTPase"/>
</dbReference>
<comment type="similarity">
    <text evidence="1">Belongs to the NLRP family.</text>
</comment>
<dbReference type="Gene3D" id="1.10.533.10">
    <property type="entry name" value="Death Domain, Fas"/>
    <property type="match status" value="1"/>
</dbReference>
<dbReference type="InterPro" id="IPR007111">
    <property type="entry name" value="NACHT_NTPase"/>
</dbReference>
<dbReference type="InterPro" id="IPR050637">
    <property type="entry name" value="NLRP_innate_immun_reg"/>
</dbReference>
<dbReference type="InterPro" id="IPR041267">
    <property type="entry name" value="NLRP_HD2"/>
</dbReference>
<dbReference type="SMART" id="SM00368">
    <property type="entry name" value="LRR_RI"/>
    <property type="match status" value="8"/>
</dbReference>
<evidence type="ECO:0000259" key="7">
    <source>
        <dbReference type="PROSITE" id="PS50824"/>
    </source>
</evidence>
<dbReference type="InterPro" id="IPR001611">
    <property type="entry name" value="Leu-rich_rpt"/>
</dbReference>
<keyword evidence="3" id="KW-0677">Repeat</keyword>
<evidence type="ECO:0000259" key="8">
    <source>
        <dbReference type="PROSITE" id="PS50837"/>
    </source>
</evidence>
<dbReference type="Pfam" id="PF17779">
    <property type="entry name" value="WHD_NOD2"/>
    <property type="match status" value="1"/>
</dbReference>
<evidence type="ECO:0000313" key="9">
    <source>
        <dbReference type="RefSeq" id="XP_045377754.1"/>
    </source>
</evidence>
<dbReference type="PANTHER" id="PTHR45690">
    <property type="entry name" value="NACHT, LRR AND PYD DOMAINS-CONTAINING PROTEIN 12"/>
    <property type="match status" value="1"/>
</dbReference>
<evidence type="ECO:0000256" key="5">
    <source>
        <dbReference type="ARBA" id="ARBA00022840"/>
    </source>
</evidence>
<dbReference type="PANTHER" id="PTHR45690:SF16">
    <property type="entry name" value="NACHT, LRR AND PYD DOMAINS-CONTAINING PROTEIN 13"/>
    <property type="match status" value="1"/>
</dbReference>
<dbReference type="SUPFAM" id="SSF52540">
    <property type="entry name" value="P-loop containing nucleoside triphosphate hydrolases"/>
    <property type="match status" value="1"/>
</dbReference>
<evidence type="ECO:0000256" key="4">
    <source>
        <dbReference type="ARBA" id="ARBA00022741"/>
    </source>
</evidence>
<dbReference type="SUPFAM" id="SSF52047">
    <property type="entry name" value="RNI-like"/>
    <property type="match status" value="1"/>
</dbReference>
<keyword evidence="5" id="KW-0067">ATP-binding</keyword>
<dbReference type="CTD" id="126204"/>
<organism evidence="9">
    <name type="scientific">Camelus bactrianus</name>
    <name type="common">Bactrian camel</name>
    <dbReference type="NCBI Taxonomy" id="9837"/>
    <lineage>
        <taxon>Eukaryota</taxon>
        <taxon>Metazoa</taxon>
        <taxon>Chordata</taxon>
        <taxon>Craniata</taxon>
        <taxon>Vertebrata</taxon>
        <taxon>Euteleostomi</taxon>
        <taxon>Mammalia</taxon>
        <taxon>Eutheria</taxon>
        <taxon>Laurasiatheria</taxon>
        <taxon>Artiodactyla</taxon>
        <taxon>Tylopoda</taxon>
        <taxon>Camelidae</taxon>
        <taxon>Camelus</taxon>
    </lineage>
</organism>
<dbReference type="GO" id="GO:0005737">
    <property type="term" value="C:cytoplasm"/>
    <property type="evidence" value="ECO:0007669"/>
    <property type="project" value="TreeGrafter"/>
</dbReference>
<dbReference type="InterPro" id="IPR004020">
    <property type="entry name" value="DAPIN"/>
</dbReference>
<feature type="region of interest" description="Disordered" evidence="6">
    <location>
        <begin position="210"/>
        <end position="235"/>
    </location>
</feature>
<dbReference type="CDD" id="cd08320">
    <property type="entry name" value="Pyrin_NALPs"/>
    <property type="match status" value="1"/>
</dbReference>
<dbReference type="Pfam" id="PF05729">
    <property type="entry name" value="NACHT"/>
    <property type="match status" value="1"/>
</dbReference>
<dbReference type="InterPro" id="IPR032675">
    <property type="entry name" value="LRR_dom_sf"/>
</dbReference>
<dbReference type="PROSITE" id="PS50824">
    <property type="entry name" value="DAPIN"/>
    <property type="match status" value="1"/>
</dbReference>
<feature type="domain" description="Pyrin" evidence="7">
    <location>
        <begin position="110"/>
        <end position="210"/>
    </location>
</feature>
<evidence type="ECO:0000256" key="2">
    <source>
        <dbReference type="ARBA" id="ARBA00022614"/>
    </source>
</evidence>
<dbReference type="GO" id="GO:0005524">
    <property type="term" value="F:ATP binding"/>
    <property type="evidence" value="ECO:0007669"/>
    <property type="project" value="UniProtKB-KW"/>
</dbReference>
<reference evidence="9" key="1">
    <citation type="submission" date="2025-08" db="UniProtKB">
        <authorList>
            <consortium name="RefSeq"/>
        </authorList>
    </citation>
    <scope>IDENTIFICATION</scope>
    <source>
        <tissue evidence="9">Blood</tissue>
    </source>
</reference>
<sequence length="1231" mass="138217">MLSFRTGEERTMETAECRRTLVSGDWEKNTSLDEATCVKCKPMQSYVLLAAPCRVPPLYVQKQSTRQTGRSMTTTRGLRTASPAGPLQVLLILWPKCSCVKRKPCMLGPMSSSGSISVHDGSYEKLLSCLMGLDQYQLEEFKLGLQAPQLLLENSRPIPWASLKAAGPADLLCLLSEYLTARQIWDVTLHIFENMQLTSLCKEMRAKTNEFTQAQEPHDADQERPGTPGEEAAHRRRYRERMKAKILAMWDSVSWPEDHIYLCNVTAKEHEELRRLLGPNRAGAQPRTIVLEGGAGVGKSTLAMKAVLHWAEGVLFQDRFSYVFFISCHKVKEMADTTLAGLLSQDWPDSQAPTEEFMGHPERLLFVIDGFEEMVLSPDLDNSPPCSDWYRQLPVARILLHLLKKELAPTATLLVTARDYGNGCLKGLLLNPWFVLLSGFTEGDREEYFTRFFGDYDQATKILRKMRKMESLFRSCSAPLVCWAVCSCLKRRMVRSPYSRPGAEAATSLYTRFFSGLSSAAPASASGQSRPGQWRALCSLAAQGMWLSHFTFPKEDVERWHLEAPLVESLLRRNILRKVGDCEDCVAFTHHSFQEFLGAVFYVLQGARGSLGGGSTRHQEMRALLSDAFLNTNVYWNQMVLFLFGLVRRDLARELEDALRCEVSRRVRDELLDWAEDLEGCSAVSVRFEFLLLFQCLHETQDEDFVRQILSRLLEADLDIRGSLQLRVSSFCLKHCQKLSKLRLSVSSPIPQTELTFDLETPGAKVVDLRTRQWQDICSVLRNGNMRELDLSDSKLNASSMKRLCYELRNPRCRLQKLTCRSVSPVRVLKELVLVLHGNHRLTHLDLSCNNLGITVSAMIFRTLRHSACNLQYLWSDCLTRGLLGRLESCGLTAWACHQLFAELGENSSLRFLSLGDNNLSNTEVKRLQGPFGTSRCPLKELSLEKCNLSVASCRDLALLLTSAQGVTRLCLGLNPLQDDGVEPLCGSLAHPDCVLERLVRATRATCAPSKRCSSTREGLRTRAARHTPCSARVLVLVLGTPLPGEYQDSDFRSCKCREPPDDFPPLCLFLLCSLSACSLTAEGCQELADALKRNPNVKTLDIGENDVQDDGVKRLCEVLKCSNCTLSTLGLERCNLTRGCCQHLSSALGSSKSLVNLDLSGNDLGPEGVSTLWKSLEKPTCTLRKLRLEEDLYSIVKAELEKLQEKGSSLRIKCRRWIVREDRCCLGLQD</sequence>
<keyword evidence="2" id="KW-0433">Leucine-rich repeat</keyword>
<feature type="domain" description="NACHT" evidence="8">
    <location>
        <begin position="287"/>
        <end position="418"/>
    </location>
</feature>
<dbReference type="SMART" id="SM01289">
    <property type="entry name" value="PYRIN"/>
    <property type="match status" value="1"/>
</dbReference>
<dbReference type="Pfam" id="PF02758">
    <property type="entry name" value="PYRIN"/>
    <property type="match status" value="1"/>
</dbReference>
<dbReference type="Gene3D" id="3.80.10.10">
    <property type="entry name" value="Ribonuclease Inhibitor"/>
    <property type="match status" value="3"/>
</dbReference>
<dbReference type="Pfam" id="PF17776">
    <property type="entry name" value="NLRC4_HD2"/>
    <property type="match status" value="1"/>
</dbReference>
<dbReference type="Pfam" id="PF13516">
    <property type="entry name" value="LRR_6"/>
    <property type="match status" value="3"/>
</dbReference>
<evidence type="ECO:0000256" key="3">
    <source>
        <dbReference type="ARBA" id="ARBA00022737"/>
    </source>
</evidence>
<dbReference type="InterPro" id="IPR011029">
    <property type="entry name" value="DEATH-like_dom_sf"/>
</dbReference>
<protein>
    <submittedName>
        <fullName evidence="9">NACHT, LRR and PYD domains-containing protein 13</fullName>
    </submittedName>
</protein>
<dbReference type="InterPro" id="IPR041075">
    <property type="entry name" value="NOD1/2_WH"/>
</dbReference>
<evidence type="ECO:0000256" key="1">
    <source>
        <dbReference type="ARBA" id="ARBA00008665"/>
    </source>
</evidence>
<proteinExistence type="inferred from homology"/>